<accession>X0WNZ0</accession>
<dbReference type="EMBL" id="BARS01037446">
    <property type="protein sequence ID" value="GAG26233.1"/>
    <property type="molecule type" value="Genomic_DNA"/>
</dbReference>
<feature type="non-terminal residue" evidence="1">
    <location>
        <position position="240"/>
    </location>
</feature>
<reference evidence="1" key="1">
    <citation type="journal article" date="2014" name="Front. Microbiol.">
        <title>High frequency of phylogenetically diverse reductive dehalogenase-homologous genes in deep subseafloor sedimentary metagenomes.</title>
        <authorList>
            <person name="Kawai M."/>
            <person name="Futagami T."/>
            <person name="Toyoda A."/>
            <person name="Takaki Y."/>
            <person name="Nishi S."/>
            <person name="Hori S."/>
            <person name="Arai W."/>
            <person name="Tsubouchi T."/>
            <person name="Morono Y."/>
            <person name="Uchiyama I."/>
            <person name="Ito T."/>
            <person name="Fujiyama A."/>
            <person name="Inagaki F."/>
            <person name="Takami H."/>
        </authorList>
    </citation>
    <scope>NUCLEOTIDE SEQUENCE</scope>
    <source>
        <strain evidence="1">Expedition CK06-06</strain>
    </source>
</reference>
<name>X0WNZ0_9ZZZZ</name>
<sequence>MLTDARTMSIDELKAFLASSDVLTFKGNSREETYAWIERTLCTYGYLSRPRSEKGLIRSYMQKIKGMSASQLTRLIRQFRCTRRVRVHTYKRHCFPSKYTREDQLLLAEVDDAHERLSGKATAAILKREYELFGKQEFKRLSNISVAQLYRLRQGSFYLNRTLIVRKTKPASCQYGERRRPDPQGRPGYIRVDTVHQGDLNGKKGIYHMNTIDAVTQWEVIGCVEKISERFLVPVLKDLL</sequence>
<protein>
    <submittedName>
        <fullName evidence="1">Uncharacterized protein</fullName>
    </submittedName>
</protein>
<dbReference type="AlphaFoldDB" id="X0WNZ0"/>
<gene>
    <name evidence="1" type="ORF">S01H1_57421</name>
</gene>
<comment type="caution">
    <text evidence="1">The sequence shown here is derived from an EMBL/GenBank/DDBJ whole genome shotgun (WGS) entry which is preliminary data.</text>
</comment>
<evidence type="ECO:0000313" key="1">
    <source>
        <dbReference type="EMBL" id="GAG26233.1"/>
    </source>
</evidence>
<organism evidence="1">
    <name type="scientific">marine sediment metagenome</name>
    <dbReference type="NCBI Taxonomy" id="412755"/>
    <lineage>
        <taxon>unclassified sequences</taxon>
        <taxon>metagenomes</taxon>
        <taxon>ecological metagenomes</taxon>
    </lineage>
</organism>
<proteinExistence type="predicted"/>